<dbReference type="PANTHER" id="PTHR33434">
    <property type="entry name" value="DEGV DOMAIN-CONTAINING PROTEIN DR_1986-RELATED"/>
    <property type="match status" value="1"/>
</dbReference>
<dbReference type="InterPro" id="IPR048394">
    <property type="entry name" value="FakA-like_M"/>
</dbReference>
<protein>
    <submittedName>
        <fullName evidence="2">DAK2 domain-containing protein</fullName>
    </submittedName>
</protein>
<dbReference type="Proteomes" id="UP001058364">
    <property type="component" value="Chromosome"/>
</dbReference>
<feature type="domain" description="DhaL" evidence="1">
    <location>
        <begin position="7"/>
        <end position="199"/>
    </location>
</feature>
<dbReference type="InterPro" id="IPR036117">
    <property type="entry name" value="DhaL_dom_sf"/>
</dbReference>
<evidence type="ECO:0000259" key="1">
    <source>
        <dbReference type="PROSITE" id="PS51480"/>
    </source>
</evidence>
<dbReference type="InterPro" id="IPR004007">
    <property type="entry name" value="DhaL_dom"/>
</dbReference>
<proteinExistence type="predicted"/>
<dbReference type="Pfam" id="PF02734">
    <property type="entry name" value="Dak2"/>
    <property type="match status" value="1"/>
</dbReference>
<dbReference type="SMART" id="SM01120">
    <property type="entry name" value="Dak2"/>
    <property type="match status" value="1"/>
</dbReference>
<dbReference type="EMBL" id="CP103423">
    <property type="protein sequence ID" value="UWD34395.1"/>
    <property type="molecule type" value="Genomic_DNA"/>
</dbReference>
<gene>
    <name evidence="2" type="ORF">NX772_01020</name>
</gene>
<evidence type="ECO:0000313" key="3">
    <source>
        <dbReference type="Proteomes" id="UP001058364"/>
    </source>
</evidence>
<dbReference type="RefSeq" id="WP_084477569.1">
    <property type="nucleotide sequence ID" value="NZ_CP103423.1"/>
</dbReference>
<evidence type="ECO:0000313" key="2">
    <source>
        <dbReference type="EMBL" id="UWD34395.1"/>
    </source>
</evidence>
<dbReference type="InterPro" id="IPR050270">
    <property type="entry name" value="DegV_domain_contain"/>
</dbReference>
<dbReference type="InterPro" id="IPR019986">
    <property type="entry name" value="YloV-like"/>
</dbReference>
<keyword evidence="3" id="KW-1185">Reference proteome</keyword>
<reference evidence="2" key="1">
    <citation type="submission" date="2022-08" db="EMBL/GenBank/DDBJ databases">
        <title>Complete genome sequence of Mycoplasma molare type strain H 542.</title>
        <authorList>
            <person name="Spergser J."/>
        </authorList>
    </citation>
    <scope>NUCLEOTIDE SEQUENCE</scope>
    <source>
        <strain evidence="2">H 542</strain>
    </source>
</reference>
<sequence length="538" mass="59404">MKILNGDLYAKMLISGSNNLNNFKEKINALNVFPVPDGDTGSNMATTISSGVKNIFDLKTTRIDEISQKISRNMLLGARGNSGVIVSQIFRGFAEYFANKNEINSFELVEGFRSATSRAYSSVLKPVEGTILTVIREVTEKLEKTITPSSKVSEIFKIAMEQAKISCNNTRNLLPVLKEVGVNDSGGEGFYLILEGMYKYTIGEAVELSDEQVNISDFVSDTEVYEGEFGYCTEFIIELKDVKAFSKDKLVNEVSKIANSLVVVQDEDWVKIHGHVLKPGTLLNAAQKYGEFIKIKSENMTLQANESKNIANESKTNDKKLKSGIVSCNTGQGIINVMKESGAHFIVEGGQTNNPSTNDIIQAINSVNAETVFILPNNSNIILSAQQAVQTITDKKVIIIPTKTQIQGISAIYNFNEESDWEDNKDLMEDAIKSVSTGEVTIASRNTTMNNVKIKEGDFLCIANNKIIKTAKNYNDAAKIVIEHLIKSSTEIVTIYYGGEIGETDAEEVANYIESRYDVEVEVKSGQQKIYHYLIGVE</sequence>
<dbReference type="Pfam" id="PF21645">
    <property type="entry name" value="FakA-like_M"/>
    <property type="match status" value="1"/>
</dbReference>
<name>A0ABY5TV14_9BACT</name>
<dbReference type="Pfam" id="PF13684">
    <property type="entry name" value="FakA-like_C"/>
    <property type="match status" value="1"/>
</dbReference>
<dbReference type="SUPFAM" id="SSF101473">
    <property type="entry name" value="DhaL-like"/>
    <property type="match status" value="1"/>
</dbReference>
<dbReference type="NCBIfam" id="TIGR03599">
    <property type="entry name" value="YloV"/>
    <property type="match status" value="1"/>
</dbReference>
<organism evidence="2 3">
    <name type="scientific">Mesomycoplasma molare</name>
    <dbReference type="NCBI Taxonomy" id="171288"/>
    <lineage>
        <taxon>Bacteria</taxon>
        <taxon>Bacillati</taxon>
        <taxon>Mycoplasmatota</taxon>
        <taxon>Mycoplasmoidales</taxon>
        <taxon>Metamycoplasmataceae</taxon>
        <taxon>Mesomycoplasma</taxon>
    </lineage>
</organism>
<dbReference type="PANTHER" id="PTHR33434:SF4">
    <property type="entry name" value="PHOSPHATASE PROTEIN"/>
    <property type="match status" value="1"/>
</dbReference>
<dbReference type="PROSITE" id="PS51480">
    <property type="entry name" value="DHAL"/>
    <property type="match status" value="1"/>
</dbReference>
<dbReference type="SMART" id="SM01121">
    <property type="entry name" value="Dak1_2"/>
    <property type="match status" value="1"/>
</dbReference>
<dbReference type="InterPro" id="IPR033470">
    <property type="entry name" value="FakA-like_C"/>
</dbReference>
<accession>A0ABY5TV14</accession>
<dbReference type="Gene3D" id="1.25.40.340">
    <property type="match status" value="1"/>
</dbReference>